<keyword evidence="2" id="KW-1185">Reference proteome</keyword>
<comment type="caution">
    <text evidence="1">The sequence shown here is derived from an EMBL/GenBank/DDBJ whole genome shotgun (WGS) entry which is preliminary data.</text>
</comment>
<dbReference type="Proteomes" id="UP000591941">
    <property type="component" value="Unassembled WGS sequence"/>
</dbReference>
<evidence type="ECO:0000313" key="1">
    <source>
        <dbReference type="EMBL" id="MBB6477029.1"/>
    </source>
</evidence>
<accession>A0A841R1Q1</accession>
<reference evidence="1 2" key="1">
    <citation type="submission" date="2020-08" db="EMBL/GenBank/DDBJ databases">
        <title>Genomic Encyclopedia of Type Strains, Phase IV (KMG-IV): sequencing the most valuable type-strain genomes for metagenomic binning, comparative biology and taxonomic classification.</title>
        <authorList>
            <person name="Goeker M."/>
        </authorList>
    </citation>
    <scope>NUCLEOTIDE SEQUENCE [LARGE SCALE GENOMIC DNA]</scope>
    <source>
        <strain evidence="1 2">DSM 21255</strain>
    </source>
</reference>
<dbReference type="AlphaFoldDB" id="A0A841R1Q1"/>
<sequence>MTFADVKRIMKKHDIWDENYSIEEDKPLAEVALCLDRIKDKYRFYIVERDVIYKQYLFDTEDAACKMFLTEMALDSPELEKYLRPEKKRRGD</sequence>
<protein>
    <submittedName>
        <fullName evidence="1">Uncharacterized protein</fullName>
    </submittedName>
</protein>
<proteinExistence type="predicted"/>
<dbReference type="GeneID" id="93485336"/>
<dbReference type="RefSeq" id="WP_159822122.1">
    <property type="nucleotide sequence ID" value="NZ_CAURBC010000003.1"/>
</dbReference>
<dbReference type="OrthoDB" id="8239791at2"/>
<name>A0A841R1Q1_9FIRM</name>
<evidence type="ECO:0000313" key="2">
    <source>
        <dbReference type="Proteomes" id="UP000591941"/>
    </source>
</evidence>
<organism evidence="1 2">
    <name type="scientific">Negativicoccus succinicivorans</name>
    <dbReference type="NCBI Taxonomy" id="620903"/>
    <lineage>
        <taxon>Bacteria</taxon>
        <taxon>Bacillati</taxon>
        <taxon>Bacillota</taxon>
        <taxon>Negativicutes</taxon>
        <taxon>Veillonellales</taxon>
        <taxon>Veillonellaceae</taxon>
        <taxon>Negativicoccus</taxon>
    </lineage>
</organism>
<gene>
    <name evidence="1" type="ORF">HNR45_000051</name>
</gene>
<dbReference type="EMBL" id="JACHHI010000001">
    <property type="protein sequence ID" value="MBB6477029.1"/>
    <property type="molecule type" value="Genomic_DNA"/>
</dbReference>